<protein>
    <submittedName>
        <fullName evidence="2">Uncharacterized protein</fullName>
    </submittedName>
</protein>
<name>A0A9Q0J363_9ROSI</name>
<evidence type="ECO:0000313" key="3">
    <source>
        <dbReference type="Proteomes" id="UP001141552"/>
    </source>
</evidence>
<reference evidence="2" key="2">
    <citation type="journal article" date="2023" name="Plants (Basel)">
        <title>Annotation of the Turnera subulata (Passifloraceae) Draft Genome Reveals the S-Locus Evolved after the Divergence of Turneroideae from Passifloroideae in a Stepwise Manner.</title>
        <authorList>
            <person name="Henning P.M."/>
            <person name="Roalson E.H."/>
            <person name="Mir W."/>
            <person name="McCubbin A.G."/>
            <person name="Shore J.S."/>
        </authorList>
    </citation>
    <scope>NUCLEOTIDE SEQUENCE</scope>
    <source>
        <strain evidence="2">F60SS</strain>
    </source>
</reference>
<organism evidence="2 3">
    <name type="scientific">Turnera subulata</name>
    <dbReference type="NCBI Taxonomy" id="218843"/>
    <lineage>
        <taxon>Eukaryota</taxon>
        <taxon>Viridiplantae</taxon>
        <taxon>Streptophyta</taxon>
        <taxon>Embryophyta</taxon>
        <taxon>Tracheophyta</taxon>
        <taxon>Spermatophyta</taxon>
        <taxon>Magnoliopsida</taxon>
        <taxon>eudicotyledons</taxon>
        <taxon>Gunneridae</taxon>
        <taxon>Pentapetalae</taxon>
        <taxon>rosids</taxon>
        <taxon>fabids</taxon>
        <taxon>Malpighiales</taxon>
        <taxon>Passifloraceae</taxon>
        <taxon>Turnera</taxon>
    </lineage>
</organism>
<feature type="compositionally biased region" description="Low complexity" evidence="1">
    <location>
        <begin position="43"/>
        <end position="58"/>
    </location>
</feature>
<accession>A0A9Q0J363</accession>
<keyword evidence="3" id="KW-1185">Reference proteome</keyword>
<gene>
    <name evidence="2" type="ORF">Tsubulata_001569</name>
</gene>
<dbReference type="EMBL" id="JAKUCV010006610">
    <property type="protein sequence ID" value="KAJ4826679.1"/>
    <property type="molecule type" value="Genomic_DNA"/>
</dbReference>
<dbReference type="OrthoDB" id="783496at2759"/>
<dbReference type="Proteomes" id="UP001141552">
    <property type="component" value="Unassembled WGS sequence"/>
</dbReference>
<dbReference type="PANTHER" id="PTHR35101">
    <property type="entry name" value="OS02G0162600 PROTEIN"/>
    <property type="match status" value="1"/>
</dbReference>
<reference evidence="2" key="1">
    <citation type="submission" date="2022-02" db="EMBL/GenBank/DDBJ databases">
        <authorList>
            <person name="Henning P.M."/>
            <person name="McCubbin A.G."/>
            <person name="Shore J.S."/>
        </authorList>
    </citation>
    <scope>NUCLEOTIDE SEQUENCE</scope>
    <source>
        <strain evidence="2">F60SS</strain>
        <tissue evidence="2">Leaves</tissue>
    </source>
</reference>
<sequence>MANSRMAKFIMDVAPPQYICVMRHRTSKMLDTIKEDDREVSASDSLTSPKLPTSSTGTTIGAATAAAAASNSSKYFFIGVQRSFQSSRKENS</sequence>
<proteinExistence type="predicted"/>
<evidence type="ECO:0000313" key="2">
    <source>
        <dbReference type="EMBL" id="KAJ4826679.1"/>
    </source>
</evidence>
<feature type="region of interest" description="Disordered" evidence="1">
    <location>
        <begin position="33"/>
        <end position="58"/>
    </location>
</feature>
<dbReference type="AlphaFoldDB" id="A0A9Q0J363"/>
<dbReference type="PANTHER" id="PTHR35101:SF12">
    <property type="entry name" value="OS02G0162600 PROTEIN"/>
    <property type="match status" value="1"/>
</dbReference>
<comment type="caution">
    <text evidence="2">The sequence shown here is derived from an EMBL/GenBank/DDBJ whole genome shotgun (WGS) entry which is preliminary data.</text>
</comment>
<evidence type="ECO:0000256" key="1">
    <source>
        <dbReference type="SAM" id="MobiDB-lite"/>
    </source>
</evidence>